<keyword evidence="6" id="KW-0067">ATP-binding</keyword>
<dbReference type="Pfam" id="PF02272">
    <property type="entry name" value="DHHA1"/>
    <property type="match status" value="1"/>
</dbReference>
<dbReference type="Gene3D" id="2.40.30.130">
    <property type="match status" value="1"/>
</dbReference>
<gene>
    <name evidence="12" type="ORF">MKK02DRAFT_45225</name>
</gene>
<evidence type="ECO:0000256" key="7">
    <source>
        <dbReference type="ARBA" id="ARBA00022884"/>
    </source>
</evidence>
<dbReference type="AlphaFoldDB" id="A0AA38LT64"/>
<sequence>MSAHVQSKTDDIQQAASAGVKLNAEDVTLLKASLAKTDDSFKYSTADIKATVKSIYHDSKFFMSTSEVPAGVSFGVILDKTNFYAGAGGQEWDTGSLSIEETASFEVENVQVYEGYILHVGSMKNGDLKIGDEVKASYDKDLSASITPEPTSSSRHFERFSVPRSKAKGSLVTPLKIRLDFSHDKAIALDDLAKIENICNEWIQRAAAVFAEEIPLKEAQQIPGMESVSGETYPDPVRVVSIGIPVESAAVVQGDRKWPSTSIELCCGTHIENTESIAQLIVTGQGSGVKGVRRISAVTGDVARCATVWADGFRLRLASIARMEAKDKAAAMKLATSDLAKSDISLIRRSELAVELQELQKAVAEVQKAKASSDRQMIQDEVKGFFAANTNEAVYVGTFDVDGDAKILSAAATAGKALGKATYVFGPNVEGGRGAHANFVPRDVLDKKISDARSWMAEVSAVVGGKGGGKLDSAVAVGLATDKVDEAVKIAKQVYMSRLEGQ</sequence>
<keyword evidence="7" id="KW-0694">RNA-binding</keyword>
<dbReference type="EC" id="6.1.1.7" evidence="2"/>
<dbReference type="SUPFAM" id="SSF50447">
    <property type="entry name" value="Translation proteins"/>
    <property type="match status" value="1"/>
</dbReference>
<dbReference type="GO" id="GO:0005739">
    <property type="term" value="C:mitochondrion"/>
    <property type="evidence" value="ECO:0007669"/>
    <property type="project" value="TreeGrafter"/>
</dbReference>
<dbReference type="InterPro" id="IPR018163">
    <property type="entry name" value="Thr/Ala-tRNA-synth_IIc_edit"/>
</dbReference>
<dbReference type="Gene3D" id="3.10.310.40">
    <property type="match status" value="1"/>
</dbReference>
<dbReference type="RefSeq" id="XP_052946299.1">
    <property type="nucleotide sequence ID" value="XM_053093299.1"/>
</dbReference>
<comment type="caution">
    <text evidence="12">The sequence shown here is derived from an EMBL/GenBank/DDBJ whole genome shotgun (WGS) entry which is preliminary data.</text>
</comment>
<evidence type="ECO:0000256" key="10">
    <source>
        <dbReference type="SAM" id="Coils"/>
    </source>
</evidence>
<keyword evidence="8" id="KW-0648">Protein biosynthesis</keyword>
<evidence type="ECO:0000256" key="6">
    <source>
        <dbReference type="ARBA" id="ARBA00022840"/>
    </source>
</evidence>
<protein>
    <recommendedName>
        <fullName evidence="2">alanine--tRNA ligase</fullName>
        <ecNumber evidence="2">6.1.1.7</ecNumber>
    </recommendedName>
</protein>
<dbReference type="SMART" id="SM00863">
    <property type="entry name" value="tRNA_SAD"/>
    <property type="match status" value="1"/>
</dbReference>
<keyword evidence="3" id="KW-0820">tRNA-binding</keyword>
<accession>A0AA38LT64</accession>
<dbReference type="GO" id="GO:0004813">
    <property type="term" value="F:alanine-tRNA ligase activity"/>
    <property type="evidence" value="ECO:0007669"/>
    <property type="project" value="UniProtKB-EC"/>
</dbReference>
<reference evidence="12" key="1">
    <citation type="journal article" date="2022" name="G3 (Bethesda)">
        <title>High quality genome of the basidiomycete yeast Dioszegia hungarica PDD-24b-2 isolated from cloud water.</title>
        <authorList>
            <person name="Jarrige D."/>
            <person name="Haridas S."/>
            <person name="Bleykasten-Grosshans C."/>
            <person name="Joly M."/>
            <person name="Nadalig T."/>
            <person name="Sancelme M."/>
            <person name="Vuilleumier S."/>
            <person name="Grigoriev I.V."/>
            <person name="Amato P."/>
            <person name="Bringel F."/>
        </authorList>
    </citation>
    <scope>NUCLEOTIDE SEQUENCE</scope>
    <source>
        <strain evidence="12">PDD-24b-2</strain>
    </source>
</reference>
<keyword evidence="9" id="KW-0030">Aminoacyl-tRNA synthetase</keyword>
<proteinExistence type="inferred from homology"/>
<evidence type="ECO:0000313" key="13">
    <source>
        <dbReference type="Proteomes" id="UP001164286"/>
    </source>
</evidence>
<evidence type="ECO:0000256" key="5">
    <source>
        <dbReference type="ARBA" id="ARBA00022741"/>
    </source>
</evidence>
<dbReference type="PANTHER" id="PTHR11777">
    <property type="entry name" value="ALANYL-TRNA SYNTHETASE"/>
    <property type="match status" value="1"/>
</dbReference>
<dbReference type="InterPro" id="IPR050058">
    <property type="entry name" value="Ala-tRNA_ligase"/>
</dbReference>
<organism evidence="12 13">
    <name type="scientific">Dioszegia hungarica</name>
    <dbReference type="NCBI Taxonomy" id="4972"/>
    <lineage>
        <taxon>Eukaryota</taxon>
        <taxon>Fungi</taxon>
        <taxon>Dikarya</taxon>
        <taxon>Basidiomycota</taxon>
        <taxon>Agaricomycotina</taxon>
        <taxon>Tremellomycetes</taxon>
        <taxon>Tremellales</taxon>
        <taxon>Bulleribasidiaceae</taxon>
        <taxon>Dioszegia</taxon>
    </lineage>
</organism>
<evidence type="ECO:0000256" key="2">
    <source>
        <dbReference type="ARBA" id="ARBA00013168"/>
    </source>
</evidence>
<comment type="similarity">
    <text evidence="1">Belongs to the class-II aminoacyl-tRNA synthetase family. Alax-L subfamily.</text>
</comment>
<dbReference type="Proteomes" id="UP001164286">
    <property type="component" value="Unassembled WGS sequence"/>
</dbReference>
<dbReference type="GO" id="GO:0000049">
    <property type="term" value="F:tRNA binding"/>
    <property type="evidence" value="ECO:0007669"/>
    <property type="project" value="UniProtKB-KW"/>
</dbReference>
<dbReference type="Gene3D" id="3.30.980.10">
    <property type="entry name" value="Threonyl-trna Synthetase, Chain A, domain 2"/>
    <property type="match status" value="1"/>
</dbReference>
<evidence type="ECO:0000256" key="1">
    <source>
        <dbReference type="ARBA" id="ARBA00008429"/>
    </source>
</evidence>
<evidence type="ECO:0000256" key="9">
    <source>
        <dbReference type="ARBA" id="ARBA00023146"/>
    </source>
</evidence>
<dbReference type="InterPro" id="IPR003156">
    <property type="entry name" value="DHHA1_dom"/>
</dbReference>
<dbReference type="SUPFAM" id="SSF55186">
    <property type="entry name" value="ThrRS/AlaRS common domain"/>
    <property type="match status" value="1"/>
</dbReference>
<dbReference type="PANTHER" id="PTHR11777:SF9">
    <property type="entry name" value="ALANINE--TRNA LIGASE, CYTOPLASMIC"/>
    <property type="match status" value="1"/>
</dbReference>
<dbReference type="GeneID" id="77732504"/>
<evidence type="ECO:0000256" key="3">
    <source>
        <dbReference type="ARBA" id="ARBA00022555"/>
    </source>
</evidence>
<dbReference type="FunFam" id="2.40.30.130:FF:000004">
    <property type="entry name" value="Alanine--tRNA ligase"/>
    <property type="match status" value="1"/>
</dbReference>
<dbReference type="GO" id="GO:0006419">
    <property type="term" value="P:alanyl-tRNA aminoacylation"/>
    <property type="evidence" value="ECO:0007669"/>
    <property type="project" value="InterPro"/>
</dbReference>
<dbReference type="FunFam" id="3.30.980.10:FF:000004">
    <property type="entry name" value="Alanine--tRNA ligase, cytoplasmic"/>
    <property type="match status" value="1"/>
</dbReference>
<evidence type="ECO:0000313" key="12">
    <source>
        <dbReference type="EMBL" id="KAI9636522.1"/>
    </source>
</evidence>
<feature type="domain" description="Alanyl-transfer RNA synthetases family profile" evidence="11">
    <location>
        <begin position="1"/>
        <end position="303"/>
    </location>
</feature>
<dbReference type="InterPro" id="IPR018165">
    <property type="entry name" value="Ala-tRNA-synth_IIc_core"/>
</dbReference>
<feature type="coiled-coil region" evidence="10">
    <location>
        <begin position="349"/>
        <end position="376"/>
    </location>
</feature>
<dbReference type="GO" id="GO:0002161">
    <property type="term" value="F:aminoacyl-tRNA deacylase activity"/>
    <property type="evidence" value="ECO:0007669"/>
    <property type="project" value="TreeGrafter"/>
</dbReference>
<dbReference type="Pfam" id="PF01411">
    <property type="entry name" value="tRNA-synt_2c"/>
    <property type="match status" value="1"/>
</dbReference>
<dbReference type="InterPro" id="IPR012947">
    <property type="entry name" value="tRNA_SAD"/>
</dbReference>
<keyword evidence="13" id="KW-1185">Reference proteome</keyword>
<evidence type="ECO:0000256" key="8">
    <source>
        <dbReference type="ARBA" id="ARBA00022917"/>
    </source>
</evidence>
<keyword evidence="5" id="KW-0547">Nucleotide-binding</keyword>
<dbReference type="Pfam" id="PF07973">
    <property type="entry name" value="tRNA_SAD"/>
    <property type="match status" value="1"/>
</dbReference>
<evidence type="ECO:0000256" key="4">
    <source>
        <dbReference type="ARBA" id="ARBA00022598"/>
    </source>
</evidence>
<dbReference type="InterPro" id="IPR018164">
    <property type="entry name" value="Ala-tRNA-synth_IIc_N"/>
</dbReference>
<name>A0AA38LT64_9TREE</name>
<dbReference type="PROSITE" id="PS50860">
    <property type="entry name" value="AA_TRNA_LIGASE_II_ALA"/>
    <property type="match status" value="1"/>
</dbReference>
<dbReference type="InterPro" id="IPR009000">
    <property type="entry name" value="Transl_B-barrel_sf"/>
</dbReference>
<keyword evidence="10" id="KW-0175">Coiled coil</keyword>
<dbReference type="InterPro" id="IPR059090">
    <property type="entry name" value="ALA1_helical"/>
</dbReference>
<keyword evidence="4" id="KW-0436">Ligase</keyword>
<dbReference type="GO" id="GO:0005524">
    <property type="term" value="F:ATP binding"/>
    <property type="evidence" value="ECO:0007669"/>
    <property type="project" value="UniProtKB-KW"/>
</dbReference>
<dbReference type="Pfam" id="PF26023">
    <property type="entry name" value="ALA1"/>
    <property type="match status" value="1"/>
</dbReference>
<dbReference type="EMBL" id="JAKWFO010000005">
    <property type="protein sequence ID" value="KAI9636522.1"/>
    <property type="molecule type" value="Genomic_DNA"/>
</dbReference>
<evidence type="ECO:0000259" key="11">
    <source>
        <dbReference type="PROSITE" id="PS50860"/>
    </source>
</evidence>